<keyword evidence="1" id="KW-0479">Metal-binding</keyword>
<dbReference type="PANTHER" id="PTHR12420:SF42">
    <property type="entry name" value="G2_M PHASE-SPECIFIC E3 UBIQUITIN-PROTEIN LIGASE"/>
    <property type="match status" value="1"/>
</dbReference>
<dbReference type="PANTHER" id="PTHR12420">
    <property type="entry name" value="PHD FINGER PROTEIN"/>
    <property type="match status" value="1"/>
</dbReference>
<keyword evidence="8" id="KW-1185">Reference proteome</keyword>
<reference evidence="9" key="1">
    <citation type="submission" date="2019-12" db="UniProtKB">
        <authorList>
            <consortium name="WormBaseParasite"/>
        </authorList>
    </citation>
    <scope>IDENTIFICATION</scope>
</reference>
<protein>
    <submittedName>
        <fullName evidence="9">PHD-type domain-containing protein</fullName>
    </submittedName>
</protein>
<evidence type="ECO:0000256" key="5">
    <source>
        <dbReference type="SAM" id="MobiDB-lite"/>
    </source>
</evidence>
<dbReference type="AlphaFoldDB" id="A0A5S6QEU2"/>
<name>A0A5S6QEU2_TRIMR</name>
<sequence>MPECVLCTRRSNSEEDCGLLRHDDFSVMAVHEFCMYFSDNLVQGDDHTTPLLGFDSCDILHLARASLYKRCVYCKNNRASISCSKCGCMFHFGCNRSAGGAFDYFGEYKSYCNKDVPERMRCLTMPEEGVCCILCLDKIKEINNYAYMKSTCCGKNYMHRACVQKMALEFGSYYFSCPVCRNCRHFQKEMIDAGIYVPTRDCSWNTEGEYNELTRRPQWCYARCCTCPLGRSHNGSGKWRIAFCYLCGSFGAHRSCRSGPVFFCHLCSDYAVAANILSPQGIDSDESSGSDEGESDGSDGNVGARLHGDNSCLGSNESIGNGKADGLPISAGAKGLDATMAKDNVASEMNGTDHVAPRVLSFRMCDVPPVLESYASQRMVAPNDRRSISCYRNAQSKEKTAEENCFDTACSSAVCQPCEFDFTSAIVEGDEEMDNEKSDENAKAIKAIFDNIGTSILTRKRGLDVGSANIGTPKRGKLESGNPPSPHDTHEPRIFKLVRIESGSGQNPSVRASPGACNVVSLSGIKLMLKKTDAKENAQDGSSQANGEKKKTYILKIPREVVTRNAVRQKPDEPPPKKGENEHKSP</sequence>
<feature type="domain" description="PHD-type" evidence="7">
    <location>
        <begin position="1"/>
        <end position="116"/>
    </location>
</feature>
<dbReference type="STRING" id="70415.A0A5S6QEU2"/>
<dbReference type="GO" id="GO:0008270">
    <property type="term" value="F:zinc ion binding"/>
    <property type="evidence" value="ECO:0007669"/>
    <property type="project" value="UniProtKB-KW"/>
</dbReference>
<evidence type="ECO:0000256" key="4">
    <source>
        <dbReference type="PROSITE-ProRule" id="PRU00175"/>
    </source>
</evidence>
<dbReference type="InterPro" id="IPR001841">
    <property type="entry name" value="Znf_RING"/>
</dbReference>
<feature type="region of interest" description="Disordered" evidence="5">
    <location>
        <begin position="533"/>
        <end position="586"/>
    </location>
</feature>
<dbReference type="InterPro" id="IPR051188">
    <property type="entry name" value="PHD-type_Zinc_Finger"/>
</dbReference>
<evidence type="ECO:0000313" key="8">
    <source>
        <dbReference type="Proteomes" id="UP000046395"/>
    </source>
</evidence>
<dbReference type="InterPro" id="IPR059102">
    <property type="entry name" value="PHD_PHF7/G2E3-like"/>
</dbReference>
<evidence type="ECO:0000259" key="7">
    <source>
        <dbReference type="PROSITE" id="PS51805"/>
    </source>
</evidence>
<evidence type="ECO:0000256" key="1">
    <source>
        <dbReference type="ARBA" id="ARBA00022723"/>
    </source>
</evidence>
<dbReference type="InterPro" id="IPR011011">
    <property type="entry name" value="Znf_FYVE_PHD"/>
</dbReference>
<keyword evidence="2 4" id="KW-0863">Zinc-finger</keyword>
<dbReference type="WBParaSite" id="TMUE_1000005427.1">
    <property type="protein sequence ID" value="TMUE_1000005427.1"/>
    <property type="gene ID" value="WBGene00287676"/>
</dbReference>
<dbReference type="SMART" id="SM00184">
    <property type="entry name" value="RING"/>
    <property type="match status" value="2"/>
</dbReference>
<proteinExistence type="predicted"/>
<dbReference type="Gene3D" id="3.30.40.10">
    <property type="entry name" value="Zinc/RING finger domain, C3HC4 (zinc finger)"/>
    <property type="match status" value="2"/>
</dbReference>
<feature type="domain" description="RING-type" evidence="6">
    <location>
        <begin position="132"/>
        <end position="181"/>
    </location>
</feature>
<dbReference type="Pfam" id="PF26054">
    <property type="entry name" value="PHD_G2E3"/>
    <property type="match status" value="1"/>
</dbReference>
<dbReference type="InterPro" id="IPR034732">
    <property type="entry name" value="EPHD"/>
</dbReference>
<evidence type="ECO:0000313" key="9">
    <source>
        <dbReference type="WBParaSite" id="TMUE_1000005427.1"/>
    </source>
</evidence>
<feature type="region of interest" description="Disordered" evidence="5">
    <location>
        <begin position="465"/>
        <end position="492"/>
    </location>
</feature>
<feature type="region of interest" description="Disordered" evidence="5">
    <location>
        <begin position="281"/>
        <end position="301"/>
    </location>
</feature>
<feature type="compositionally biased region" description="Basic and acidic residues" evidence="5">
    <location>
        <begin position="547"/>
        <end position="562"/>
    </location>
</feature>
<keyword evidence="3" id="KW-0862">Zinc</keyword>
<feature type="compositionally biased region" description="Acidic residues" evidence="5">
    <location>
        <begin position="283"/>
        <end position="297"/>
    </location>
</feature>
<organism evidence="8 9">
    <name type="scientific">Trichuris muris</name>
    <name type="common">Mouse whipworm</name>
    <dbReference type="NCBI Taxonomy" id="70415"/>
    <lineage>
        <taxon>Eukaryota</taxon>
        <taxon>Metazoa</taxon>
        <taxon>Ecdysozoa</taxon>
        <taxon>Nematoda</taxon>
        <taxon>Enoplea</taxon>
        <taxon>Dorylaimia</taxon>
        <taxon>Trichinellida</taxon>
        <taxon>Trichuridae</taxon>
        <taxon>Trichuris</taxon>
    </lineage>
</organism>
<evidence type="ECO:0000256" key="3">
    <source>
        <dbReference type="ARBA" id="ARBA00022833"/>
    </source>
</evidence>
<feature type="compositionally biased region" description="Basic and acidic residues" evidence="5">
    <location>
        <begin position="569"/>
        <end position="586"/>
    </location>
</feature>
<evidence type="ECO:0000256" key="2">
    <source>
        <dbReference type="ARBA" id="ARBA00022771"/>
    </source>
</evidence>
<dbReference type="GO" id="GO:0005634">
    <property type="term" value="C:nucleus"/>
    <property type="evidence" value="ECO:0007669"/>
    <property type="project" value="TreeGrafter"/>
</dbReference>
<dbReference type="Proteomes" id="UP000046395">
    <property type="component" value="Unassembled WGS sequence"/>
</dbReference>
<dbReference type="PROSITE" id="PS51805">
    <property type="entry name" value="EPHD"/>
    <property type="match status" value="1"/>
</dbReference>
<accession>A0A5S6QEU2</accession>
<dbReference type="PROSITE" id="PS50089">
    <property type="entry name" value="ZF_RING_2"/>
    <property type="match status" value="1"/>
</dbReference>
<evidence type="ECO:0000259" key="6">
    <source>
        <dbReference type="PROSITE" id="PS50089"/>
    </source>
</evidence>
<dbReference type="InterPro" id="IPR013083">
    <property type="entry name" value="Znf_RING/FYVE/PHD"/>
</dbReference>
<dbReference type="SUPFAM" id="SSF57903">
    <property type="entry name" value="FYVE/PHD zinc finger"/>
    <property type="match status" value="1"/>
</dbReference>